<dbReference type="SUPFAM" id="SSF51905">
    <property type="entry name" value="FAD/NAD(P)-binding domain"/>
    <property type="match status" value="1"/>
</dbReference>
<dbReference type="PRINTS" id="PR00420">
    <property type="entry name" value="RNGMNOXGNASE"/>
</dbReference>
<gene>
    <name evidence="7" type="ORF">HMPREF1541_08825</name>
</gene>
<dbReference type="GO" id="GO:0071949">
    <property type="term" value="F:FAD binding"/>
    <property type="evidence" value="ECO:0007669"/>
    <property type="project" value="InterPro"/>
</dbReference>
<evidence type="ECO:0000256" key="2">
    <source>
        <dbReference type="ARBA" id="ARBA00022630"/>
    </source>
</evidence>
<keyword evidence="5" id="KW-0503">Monooxygenase</keyword>
<evidence type="ECO:0000313" key="8">
    <source>
        <dbReference type="Proteomes" id="UP000030752"/>
    </source>
</evidence>
<dbReference type="Proteomes" id="UP000030752">
    <property type="component" value="Unassembled WGS sequence"/>
</dbReference>
<dbReference type="EMBL" id="KB822725">
    <property type="protein sequence ID" value="ETN36547.1"/>
    <property type="molecule type" value="Genomic_DNA"/>
</dbReference>
<keyword evidence="3" id="KW-0274">FAD</keyword>
<protein>
    <recommendedName>
        <fullName evidence="6">FAD-binding domain-containing protein</fullName>
    </recommendedName>
</protein>
<reference evidence="7 8" key="1">
    <citation type="submission" date="2013-03" db="EMBL/GenBank/DDBJ databases">
        <title>The Genome Sequence of Phialophora europaea CBS 101466.</title>
        <authorList>
            <consortium name="The Broad Institute Genomics Platform"/>
            <person name="Cuomo C."/>
            <person name="de Hoog S."/>
            <person name="Gorbushina A."/>
            <person name="Walker B."/>
            <person name="Young S.K."/>
            <person name="Zeng Q."/>
            <person name="Gargeya S."/>
            <person name="Fitzgerald M."/>
            <person name="Haas B."/>
            <person name="Abouelleil A."/>
            <person name="Allen A.W."/>
            <person name="Alvarado L."/>
            <person name="Arachchi H.M."/>
            <person name="Berlin A.M."/>
            <person name="Chapman S.B."/>
            <person name="Gainer-Dewar J."/>
            <person name="Goldberg J."/>
            <person name="Griggs A."/>
            <person name="Gujja S."/>
            <person name="Hansen M."/>
            <person name="Howarth C."/>
            <person name="Imamovic A."/>
            <person name="Ireland A."/>
            <person name="Larimer J."/>
            <person name="McCowan C."/>
            <person name="Murphy C."/>
            <person name="Pearson M."/>
            <person name="Poon T.W."/>
            <person name="Priest M."/>
            <person name="Roberts A."/>
            <person name="Saif S."/>
            <person name="Shea T."/>
            <person name="Sisk P."/>
            <person name="Sykes S."/>
            <person name="Wortman J."/>
            <person name="Nusbaum C."/>
            <person name="Birren B."/>
        </authorList>
    </citation>
    <scope>NUCLEOTIDE SEQUENCE [LARGE SCALE GENOMIC DNA]</scope>
    <source>
        <strain evidence="7 8">CBS 101466</strain>
    </source>
</reference>
<keyword evidence="4" id="KW-0560">Oxidoreductase</keyword>
<dbReference type="OrthoDB" id="47494at2759"/>
<dbReference type="eggNOG" id="KOG3178">
    <property type="taxonomic scope" value="Eukaryota"/>
</dbReference>
<organism evidence="7 8">
    <name type="scientific">Cyphellophora europaea (strain CBS 101466)</name>
    <name type="common">Phialophora europaea</name>
    <dbReference type="NCBI Taxonomy" id="1220924"/>
    <lineage>
        <taxon>Eukaryota</taxon>
        <taxon>Fungi</taxon>
        <taxon>Dikarya</taxon>
        <taxon>Ascomycota</taxon>
        <taxon>Pezizomycotina</taxon>
        <taxon>Eurotiomycetes</taxon>
        <taxon>Chaetothyriomycetidae</taxon>
        <taxon>Chaetothyriales</taxon>
        <taxon>Cyphellophoraceae</taxon>
        <taxon>Cyphellophora</taxon>
    </lineage>
</organism>
<evidence type="ECO:0000256" key="5">
    <source>
        <dbReference type="ARBA" id="ARBA00023033"/>
    </source>
</evidence>
<dbReference type="RefSeq" id="XP_008721365.1">
    <property type="nucleotide sequence ID" value="XM_008723143.1"/>
</dbReference>
<evidence type="ECO:0000313" key="7">
    <source>
        <dbReference type="EMBL" id="ETN36547.1"/>
    </source>
</evidence>
<keyword evidence="8" id="KW-1185">Reference proteome</keyword>
<evidence type="ECO:0000256" key="3">
    <source>
        <dbReference type="ARBA" id="ARBA00022827"/>
    </source>
</evidence>
<evidence type="ECO:0000256" key="1">
    <source>
        <dbReference type="ARBA" id="ARBA00001974"/>
    </source>
</evidence>
<name>W2RJ75_CYPE1</name>
<dbReference type="PANTHER" id="PTHR47178">
    <property type="entry name" value="MONOOXYGENASE, FAD-BINDING"/>
    <property type="match status" value="1"/>
</dbReference>
<dbReference type="STRING" id="1220924.W2RJ75"/>
<comment type="cofactor">
    <cofactor evidence="1">
        <name>FAD</name>
        <dbReference type="ChEBI" id="CHEBI:57692"/>
    </cofactor>
</comment>
<dbReference type="InterPro" id="IPR036188">
    <property type="entry name" value="FAD/NAD-bd_sf"/>
</dbReference>
<dbReference type="VEuPathDB" id="FungiDB:HMPREF1541_08825"/>
<accession>W2RJ75</accession>
<dbReference type="Gene3D" id="3.50.50.60">
    <property type="entry name" value="FAD/NAD(P)-binding domain"/>
    <property type="match status" value="1"/>
</dbReference>
<dbReference type="InParanoid" id="W2RJ75"/>
<keyword evidence="2" id="KW-0285">Flavoprotein</keyword>
<proteinExistence type="predicted"/>
<dbReference type="GeneID" id="19976164"/>
<sequence>MSKSQILIIGGGLAGLALGQSLLTQHIPFHIYERDTSSSFRSQGYRIRISEDGASALKSLLPAQLYEQFDRTSAPVIKNGCQIDASTAESSPGSMPAQPGQAWNVDRATIRNVLLQGLDEHMTFGKHFSHYTLRDDDVTAHFGDGTDATGTLLVAADGVRSPVRRQFLPNYTVLDTTGRAIFGKTLLASLPTSVPQQVLNHGISVISDPAQPEVKLFCDTMRFNHSLLSTSTAPPPVSLPDDYLYWVLLLQTTSTTMPDPEFLSLKSAGAAALATKLTTNWHPTIRAITEHQLADAAAPLSFLMARPPIAAWDTNARVTLVGDAAHPMPPVGGVGANAAWQDAAELATLIREGGGEVTVEALATFEDGARSRSNAWAERARGGMAKLLGVVPVEEMREVEC</sequence>
<dbReference type="GO" id="GO:0004497">
    <property type="term" value="F:monooxygenase activity"/>
    <property type="evidence" value="ECO:0007669"/>
    <property type="project" value="UniProtKB-KW"/>
</dbReference>
<evidence type="ECO:0000259" key="6">
    <source>
        <dbReference type="Pfam" id="PF01494"/>
    </source>
</evidence>
<dbReference type="PANTHER" id="PTHR47178:SF5">
    <property type="entry name" value="FAD-BINDING DOMAIN-CONTAINING PROTEIN"/>
    <property type="match status" value="1"/>
</dbReference>
<dbReference type="AlphaFoldDB" id="W2RJ75"/>
<dbReference type="Pfam" id="PF01494">
    <property type="entry name" value="FAD_binding_3"/>
    <property type="match status" value="1"/>
</dbReference>
<feature type="domain" description="FAD-binding" evidence="6">
    <location>
        <begin position="4"/>
        <end position="377"/>
    </location>
</feature>
<dbReference type="HOGENOM" id="CLU_009665_3_0_1"/>
<evidence type="ECO:0000256" key="4">
    <source>
        <dbReference type="ARBA" id="ARBA00023002"/>
    </source>
</evidence>
<dbReference type="InterPro" id="IPR002938">
    <property type="entry name" value="FAD-bd"/>
</dbReference>